<dbReference type="AlphaFoldDB" id="A0A212L5T8"/>
<protein>
    <submittedName>
        <fullName evidence="1">Uncharacterized protein</fullName>
    </submittedName>
</protein>
<gene>
    <name evidence="1" type="ORF">KL86DES1_20927</name>
</gene>
<accession>A0A212L5T8</accession>
<proteinExistence type="predicted"/>
<evidence type="ECO:0000313" key="1">
    <source>
        <dbReference type="EMBL" id="SCM72933.1"/>
    </source>
</evidence>
<dbReference type="EMBL" id="FMJC01000002">
    <property type="protein sequence ID" value="SCM72933.1"/>
    <property type="molecule type" value="Genomic_DNA"/>
</dbReference>
<organism evidence="1">
    <name type="scientific">uncultured Desulfovibrio sp</name>
    <dbReference type="NCBI Taxonomy" id="167968"/>
    <lineage>
        <taxon>Bacteria</taxon>
        <taxon>Pseudomonadati</taxon>
        <taxon>Thermodesulfobacteriota</taxon>
        <taxon>Desulfovibrionia</taxon>
        <taxon>Desulfovibrionales</taxon>
        <taxon>Desulfovibrionaceae</taxon>
        <taxon>Desulfovibrio</taxon>
        <taxon>environmental samples</taxon>
    </lineage>
</organism>
<sequence length="169" mass="18577">MRALYRAGCDLSARFRLSPEVASGQGRAPACRAAVLPLRGGASCVTRRYAVLSVAEPLYLCAVKRRSERILEHFAFETRLVSTHHSGETRGFRQNPRHFVAAAAFASAAQFQAAAVWRRRSLTDGDSIASEIALNFEMCILKVTLLWGASCSVFLTCSRSASDRPVRTR</sequence>
<reference evidence="1" key="1">
    <citation type="submission" date="2016-08" db="EMBL/GenBank/DDBJ databases">
        <authorList>
            <person name="Seilhamer J.J."/>
        </authorList>
    </citation>
    <scope>NUCLEOTIDE SEQUENCE</scope>
    <source>
        <strain evidence="1">86-1</strain>
    </source>
</reference>
<name>A0A212L5T8_9BACT</name>